<keyword evidence="3" id="KW-0731">Sigma factor</keyword>
<sequence length="198" mass="22281">MAAARPAAGTLEEFFTGAEQQAYRMARYALRDHELALDVVQDSMLKLVEHYAAKPAKEWPALFFTIVNNRITDARRGRGGLNKLVSLFAPRHDGEDGEVDLSDFLVKLDNPEDRARANQPEHAAVTRELRQAIERAVAKLPLRQRHVYLLRECQGFDIKDTAAILGCSEGAVKQHHFRAMQALRGLLTEVWSHDKPTA</sequence>
<dbReference type="InterPro" id="IPR013325">
    <property type="entry name" value="RNA_pol_sigma_r2"/>
</dbReference>
<organism evidence="7 8">
    <name type="scientific">Candidatus Muproteobacteria bacterium RBG_16_64_11</name>
    <dbReference type="NCBI Taxonomy" id="1817758"/>
    <lineage>
        <taxon>Bacteria</taxon>
        <taxon>Pseudomonadati</taxon>
        <taxon>Pseudomonadota</taxon>
        <taxon>Candidatus Muproteobacteria</taxon>
    </lineage>
</organism>
<dbReference type="CDD" id="cd06171">
    <property type="entry name" value="Sigma70_r4"/>
    <property type="match status" value="1"/>
</dbReference>
<keyword evidence="4" id="KW-0804">Transcription</keyword>
<evidence type="ECO:0008006" key="9">
    <source>
        <dbReference type="Google" id="ProtNLM"/>
    </source>
</evidence>
<gene>
    <name evidence="7" type="ORF">A2150_06655</name>
</gene>
<evidence type="ECO:0000256" key="2">
    <source>
        <dbReference type="ARBA" id="ARBA00023015"/>
    </source>
</evidence>
<dbReference type="InterPro" id="IPR007627">
    <property type="entry name" value="RNA_pol_sigma70_r2"/>
</dbReference>
<dbReference type="Proteomes" id="UP000177925">
    <property type="component" value="Unassembled WGS sequence"/>
</dbReference>
<dbReference type="PANTHER" id="PTHR43133">
    <property type="entry name" value="RNA POLYMERASE ECF-TYPE SIGMA FACTO"/>
    <property type="match status" value="1"/>
</dbReference>
<dbReference type="GO" id="GO:0006352">
    <property type="term" value="P:DNA-templated transcription initiation"/>
    <property type="evidence" value="ECO:0007669"/>
    <property type="project" value="InterPro"/>
</dbReference>
<dbReference type="GO" id="GO:0016987">
    <property type="term" value="F:sigma factor activity"/>
    <property type="evidence" value="ECO:0007669"/>
    <property type="project" value="UniProtKB-KW"/>
</dbReference>
<dbReference type="Pfam" id="PF08281">
    <property type="entry name" value="Sigma70_r4_2"/>
    <property type="match status" value="1"/>
</dbReference>
<keyword evidence="2" id="KW-0805">Transcription regulation</keyword>
<dbReference type="Pfam" id="PF04542">
    <property type="entry name" value="Sigma70_r2"/>
    <property type="match status" value="1"/>
</dbReference>
<protein>
    <recommendedName>
        <fullName evidence="9">RNA polymerase sigma factor</fullName>
    </recommendedName>
</protein>
<evidence type="ECO:0000259" key="6">
    <source>
        <dbReference type="Pfam" id="PF08281"/>
    </source>
</evidence>
<dbReference type="InterPro" id="IPR014284">
    <property type="entry name" value="RNA_pol_sigma-70_dom"/>
</dbReference>
<comment type="caution">
    <text evidence="7">The sequence shown here is derived from an EMBL/GenBank/DDBJ whole genome shotgun (WGS) entry which is preliminary data.</text>
</comment>
<dbReference type="Gene3D" id="1.10.1740.10">
    <property type="match status" value="1"/>
</dbReference>
<evidence type="ECO:0000259" key="5">
    <source>
        <dbReference type="Pfam" id="PF04542"/>
    </source>
</evidence>
<dbReference type="Gene3D" id="1.10.10.10">
    <property type="entry name" value="Winged helix-like DNA-binding domain superfamily/Winged helix DNA-binding domain"/>
    <property type="match status" value="1"/>
</dbReference>
<feature type="domain" description="RNA polymerase sigma-70 region 2" evidence="5">
    <location>
        <begin position="20"/>
        <end position="78"/>
    </location>
</feature>
<dbReference type="NCBIfam" id="NF006550">
    <property type="entry name" value="PRK09047.1"/>
    <property type="match status" value="1"/>
</dbReference>
<feature type="domain" description="RNA polymerase sigma factor 70 region 4 type 2" evidence="6">
    <location>
        <begin position="130"/>
        <end position="183"/>
    </location>
</feature>
<dbReference type="InterPro" id="IPR013324">
    <property type="entry name" value="RNA_pol_sigma_r3/r4-like"/>
</dbReference>
<evidence type="ECO:0000313" key="8">
    <source>
        <dbReference type="Proteomes" id="UP000177925"/>
    </source>
</evidence>
<dbReference type="SUPFAM" id="SSF88946">
    <property type="entry name" value="Sigma2 domain of RNA polymerase sigma factors"/>
    <property type="match status" value="1"/>
</dbReference>
<evidence type="ECO:0000256" key="3">
    <source>
        <dbReference type="ARBA" id="ARBA00023082"/>
    </source>
</evidence>
<dbReference type="STRING" id="1817758.A2150_06655"/>
<proteinExistence type="inferred from homology"/>
<evidence type="ECO:0000256" key="1">
    <source>
        <dbReference type="ARBA" id="ARBA00010641"/>
    </source>
</evidence>
<name>A0A1F6TDX0_9PROT</name>
<accession>A0A1F6TDX0</accession>
<dbReference type="InterPro" id="IPR039425">
    <property type="entry name" value="RNA_pol_sigma-70-like"/>
</dbReference>
<dbReference type="AlphaFoldDB" id="A0A1F6TDX0"/>
<evidence type="ECO:0000256" key="4">
    <source>
        <dbReference type="ARBA" id="ARBA00023163"/>
    </source>
</evidence>
<dbReference type="SUPFAM" id="SSF88659">
    <property type="entry name" value="Sigma3 and sigma4 domains of RNA polymerase sigma factors"/>
    <property type="match status" value="1"/>
</dbReference>
<comment type="similarity">
    <text evidence="1">Belongs to the sigma-70 factor family. ECF subfamily.</text>
</comment>
<dbReference type="NCBIfam" id="TIGR02937">
    <property type="entry name" value="sigma70-ECF"/>
    <property type="match status" value="1"/>
</dbReference>
<dbReference type="InterPro" id="IPR036388">
    <property type="entry name" value="WH-like_DNA-bd_sf"/>
</dbReference>
<dbReference type="PANTHER" id="PTHR43133:SF64">
    <property type="entry name" value="ECF SIGMA FACTOR"/>
    <property type="match status" value="1"/>
</dbReference>
<dbReference type="GO" id="GO:0003677">
    <property type="term" value="F:DNA binding"/>
    <property type="evidence" value="ECO:0007669"/>
    <property type="project" value="InterPro"/>
</dbReference>
<dbReference type="EMBL" id="MFSS01000061">
    <property type="protein sequence ID" value="OGI43304.1"/>
    <property type="molecule type" value="Genomic_DNA"/>
</dbReference>
<evidence type="ECO:0000313" key="7">
    <source>
        <dbReference type="EMBL" id="OGI43304.1"/>
    </source>
</evidence>
<reference evidence="7 8" key="1">
    <citation type="journal article" date="2016" name="Nat. Commun.">
        <title>Thousands of microbial genomes shed light on interconnected biogeochemical processes in an aquifer system.</title>
        <authorList>
            <person name="Anantharaman K."/>
            <person name="Brown C.T."/>
            <person name="Hug L.A."/>
            <person name="Sharon I."/>
            <person name="Castelle C.J."/>
            <person name="Probst A.J."/>
            <person name="Thomas B.C."/>
            <person name="Singh A."/>
            <person name="Wilkins M.J."/>
            <person name="Karaoz U."/>
            <person name="Brodie E.L."/>
            <person name="Williams K.H."/>
            <person name="Hubbard S.S."/>
            <person name="Banfield J.F."/>
        </authorList>
    </citation>
    <scope>NUCLEOTIDE SEQUENCE [LARGE SCALE GENOMIC DNA]</scope>
</reference>
<dbReference type="InterPro" id="IPR013249">
    <property type="entry name" value="RNA_pol_sigma70_r4_t2"/>
</dbReference>